<accession>A0A369THR4</accession>
<comment type="caution">
    <text evidence="1">The sequence shown here is derived from an EMBL/GenBank/DDBJ whole genome shotgun (WGS) entry which is preliminary data.</text>
</comment>
<dbReference type="Proteomes" id="UP000253977">
    <property type="component" value="Unassembled WGS sequence"/>
</dbReference>
<reference evidence="1 2" key="1">
    <citation type="submission" date="2018-07" db="EMBL/GenBank/DDBJ databases">
        <title>Thalassococcus profundi sp. nov., a marine bacterium isolated from deep seawater of Okinawa Trough.</title>
        <authorList>
            <person name="Yu M."/>
        </authorList>
    </citation>
    <scope>NUCLEOTIDE SEQUENCE [LARGE SCALE GENOMIC DNA]</scope>
    <source>
        <strain evidence="1 2">WRAS1</strain>
    </source>
</reference>
<name>A0A369THR4_9RHOB</name>
<keyword evidence="2" id="KW-1185">Reference proteome</keyword>
<dbReference type="RefSeq" id="WP_114512725.1">
    <property type="nucleotide sequence ID" value="NZ_QPMK01000023.1"/>
</dbReference>
<dbReference type="AlphaFoldDB" id="A0A369THR4"/>
<proteinExistence type="predicted"/>
<dbReference type="OrthoDB" id="547419at2"/>
<gene>
    <name evidence="1" type="ORF">DU478_20465</name>
</gene>
<dbReference type="SUPFAM" id="SSF52540">
    <property type="entry name" value="P-loop containing nucleoside triphosphate hydrolases"/>
    <property type="match status" value="1"/>
</dbReference>
<organism evidence="1 2">
    <name type="scientific">Thalassococcus profundi</name>
    <dbReference type="NCBI Taxonomy" id="2282382"/>
    <lineage>
        <taxon>Bacteria</taxon>
        <taxon>Pseudomonadati</taxon>
        <taxon>Pseudomonadota</taxon>
        <taxon>Alphaproteobacteria</taxon>
        <taxon>Rhodobacterales</taxon>
        <taxon>Roseobacteraceae</taxon>
        <taxon>Thalassococcus</taxon>
    </lineage>
</organism>
<sequence>MTRRLILHVGSPKCGSTFLQQVLLRNQAQLLAQGIRYPHDGGGHPGNAAEIDKLDRAGYEAFFADGVDTVILSHEDLYSMARRGAPLAGLARATGTEVHILAFLRPFSEFIFGDYSQFMKQFFEEFLAKRRPYNGQSFDEFALRRVHNLKPATFLTNWQQCFGAARVTVDSHRAIRPVLSRLVGPDLPLDWDVPRYMTNPSLRMVDCDRLAAAMRDPSRPDAEIRDLFHAAYHTTDTEDPGRTEARIALIETAFAPQNHALFEAFGYDNTLSGFALPGA</sequence>
<dbReference type="InterPro" id="IPR027417">
    <property type="entry name" value="P-loop_NTPase"/>
</dbReference>
<evidence type="ECO:0000313" key="2">
    <source>
        <dbReference type="Proteomes" id="UP000253977"/>
    </source>
</evidence>
<protein>
    <recommendedName>
        <fullName evidence="3">Sulfotransferase domain-containing protein</fullName>
    </recommendedName>
</protein>
<dbReference type="EMBL" id="QPMK01000023">
    <property type="protein sequence ID" value="RDD64372.1"/>
    <property type="molecule type" value="Genomic_DNA"/>
</dbReference>
<evidence type="ECO:0000313" key="1">
    <source>
        <dbReference type="EMBL" id="RDD64372.1"/>
    </source>
</evidence>
<evidence type="ECO:0008006" key="3">
    <source>
        <dbReference type="Google" id="ProtNLM"/>
    </source>
</evidence>